<comment type="similarity">
    <text evidence="2 5">Belongs to the dUTPase family.</text>
</comment>
<sequence length="203" mass="22549">MQPAEVNSQTMMDGCISLSLSNYAAAQPSEAPNYNNKDEEVYETLAVLIETQSGTFTYFDGSAEEYYEIYGDMDNYITKGKQIIDQDERYSSQSEPHILVDKISQHAVLPKRQTKGSAGLDIAASHAAVIEPYGRDLIYTGLRIEIPHGYYGSLASRSGLAWTNDIEVGDGVIDSDYRGEIQVLLFNRTNLPVYISSQQKIAQ</sequence>
<dbReference type="AlphaFoldDB" id="A0A8J5G194"/>
<evidence type="ECO:0000256" key="4">
    <source>
        <dbReference type="ARBA" id="ARBA00023080"/>
    </source>
</evidence>
<dbReference type="GO" id="GO:0000287">
    <property type="term" value="F:magnesium ion binding"/>
    <property type="evidence" value="ECO:0007669"/>
    <property type="project" value="UniProtKB-UniRule"/>
</dbReference>
<evidence type="ECO:0000313" key="7">
    <source>
        <dbReference type="EMBL" id="KAG6499685.1"/>
    </source>
</evidence>
<evidence type="ECO:0000313" key="8">
    <source>
        <dbReference type="Proteomes" id="UP000734854"/>
    </source>
</evidence>
<dbReference type="NCBIfam" id="TIGR00576">
    <property type="entry name" value="dut"/>
    <property type="match status" value="1"/>
</dbReference>
<dbReference type="Pfam" id="PF00692">
    <property type="entry name" value="dUTPase"/>
    <property type="match status" value="1"/>
</dbReference>
<accession>A0A8J5G194</accession>
<dbReference type="InterPro" id="IPR029054">
    <property type="entry name" value="dUTPase-like"/>
</dbReference>
<evidence type="ECO:0000256" key="1">
    <source>
        <dbReference type="ARBA" id="ARBA00005142"/>
    </source>
</evidence>
<comment type="pathway">
    <text evidence="1 5">Pyrimidine metabolism; dUMP biosynthesis; dUMP from dCTP (dUTP route): step 2/2.</text>
</comment>
<dbReference type="SUPFAM" id="SSF51283">
    <property type="entry name" value="dUTPase-like"/>
    <property type="match status" value="1"/>
</dbReference>
<dbReference type="EMBL" id="JACMSC010000011">
    <property type="protein sequence ID" value="KAG6499685.1"/>
    <property type="molecule type" value="Genomic_DNA"/>
</dbReference>
<dbReference type="PANTHER" id="PTHR11241">
    <property type="entry name" value="DEOXYURIDINE 5'-TRIPHOSPHATE NUCLEOTIDOHYDROLASE"/>
    <property type="match status" value="1"/>
</dbReference>
<comment type="cofactor">
    <cofactor evidence="5">
        <name>Mg(2+)</name>
        <dbReference type="ChEBI" id="CHEBI:18420"/>
    </cofactor>
</comment>
<keyword evidence="8" id="KW-1185">Reference proteome</keyword>
<dbReference type="EC" id="3.6.1.23" evidence="5"/>
<keyword evidence="4 5" id="KW-0546">Nucleotide metabolism</keyword>
<dbReference type="CDD" id="cd07557">
    <property type="entry name" value="trimeric_dUTPase"/>
    <property type="match status" value="1"/>
</dbReference>
<dbReference type="Proteomes" id="UP000734854">
    <property type="component" value="Unassembled WGS sequence"/>
</dbReference>
<dbReference type="GO" id="GO:0006226">
    <property type="term" value="P:dUMP biosynthetic process"/>
    <property type="evidence" value="ECO:0007669"/>
    <property type="project" value="UniProtKB-UniRule"/>
</dbReference>
<evidence type="ECO:0000259" key="6">
    <source>
        <dbReference type="Pfam" id="PF00692"/>
    </source>
</evidence>
<dbReference type="InterPro" id="IPR008181">
    <property type="entry name" value="dUTPase"/>
</dbReference>
<comment type="function">
    <text evidence="5">Involved in nucleotide metabolism via production of dUMP, the immediate precursor of thymidine nucleotides, and decreases the intracellular concentration of dUTP so that uracil cannot be incorporated into DNA.</text>
</comment>
<dbReference type="InterPro" id="IPR033704">
    <property type="entry name" value="dUTPase_trimeric"/>
</dbReference>
<name>A0A8J5G194_ZINOF</name>
<dbReference type="UniPathway" id="UPA00610">
    <property type="reaction ID" value="UER00666"/>
</dbReference>
<proteinExistence type="inferred from homology"/>
<dbReference type="GO" id="GO:0004170">
    <property type="term" value="F:dUTP diphosphatase activity"/>
    <property type="evidence" value="ECO:0007669"/>
    <property type="project" value="UniProtKB-UniRule"/>
</dbReference>
<comment type="catalytic activity">
    <reaction evidence="5">
        <text>dUTP + H2O = dUMP + diphosphate + H(+)</text>
        <dbReference type="Rhea" id="RHEA:10248"/>
        <dbReference type="ChEBI" id="CHEBI:15377"/>
        <dbReference type="ChEBI" id="CHEBI:15378"/>
        <dbReference type="ChEBI" id="CHEBI:33019"/>
        <dbReference type="ChEBI" id="CHEBI:61555"/>
        <dbReference type="ChEBI" id="CHEBI:246422"/>
        <dbReference type="EC" id="3.6.1.23"/>
    </reaction>
</comment>
<dbReference type="GO" id="GO:0046081">
    <property type="term" value="P:dUTP catabolic process"/>
    <property type="evidence" value="ECO:0007669"/>
    <property type="project" value="UniProtKB-UniRule"/>
</dbReference>
<evidence type="ECO:0000256" key="5">
    <source>
        <dbReference type="RuleBase" id="RU367024"/>
    </source>
</evidence>
<keyword evidence="3 5" id="KW-0378">Hydrolase</keyword>
<evidence type="ECO:0000256" key="2">
    <source>
        <dbReference type="ARBA" id="ARBA00006581"/>
    </source>
</evidence>
<keyword evidence="5" id="KW-0460">Magnesium</keyword>
<keyword evidence="5" id="KW-0479">Metal-binding</keyword>
<reference evidence="7 8" key="1">
    <citation type="submission" date="2020-08" db="EMBL/GenBank/DDBJ databases">
        <title>Plant Genome Project.</title>
        <authorList>
            <person name="Zhang R.-G."/>
        </authorList>
    </citation>
    <scope>NUCLEOTIDE SEQUENCE [LARGE SCALE GENOMIC DNA]</scope>
    <source>
        <tissue evidence="7">Rhizome</tissue>
    </source>
</reference>
<organism evidence="7 8">
    <name type="scientific">Zingiber officinale</name>
    <name type="common">Ginger</name>
    <name type="synonym">Amomum zingiber</name>
    <dbReference type="NCBI Taxonomy" id="94328"/>
    <lineage>
        <taxon>Eukaryota</taxon>
        <taxon>Viridiplantae</taxon>
        <taxon>Streptophyta</taxon>
        <taxon>Embryophyta</taxon>
        <taxon>Tracheophyta</taxon>
        <taxon>Spermatophyta</taxon>
        <taxon>Magnoliopsida</taxon>
        <taxon>Liliopsida</taxon>
        <taxon>Zingiberales</taxon>
        <taxon>Zingiberaceae</taxon>
        <taxon>Zingiber</taxon>
    </lineage>
</organism>
<dbReference type="Gene3D" id="2.70.40.10">
    <property type="match status" value="1"/>
</dbReference>
<protein>
    <recommendedName>
        <fullName evidence="5">Deoxyuridine 5'-triphosphate nucleotidohydrolase</fullName>
        <shortName evidence="5">dUTPase</shortName>
        <ecNumber evidence="5">3.6.1.23</ecNumber>
    </recommendedName>
    <alternativeName>
        <fullName evidence="5">dUTP pyrophosphatase</fullName>
    </alternativeName>
</protein>
<dbReference type="PANTHER" id="PTHR11241:SF0">
    <property type="entry name" value="DEOXYURIDINE 5'-TRIPHOSPHATE NUCLEOTIDOHYDROLASE"/>
    <property type="match status" value="1"/>
</dbReference>
<comment type="caution">
    <text evidence="7">The sequence shown here is derived from an EMBL/GenBank/DDBJ whole genome shotgun (WGS) entry which is preliminary data.</text>
</comment>
<gene>
    <name evidence="7" type="ORF">ZIOFF_039476</name>
</gene>
<dbReference type="InterPro" id="IPR036157">
    <property type="entry name" value="dUTPase-like_sf"/>
</dbReference>
<evidence type="ECO:0000256" key="3">
    <source>
        <dbReference type="ARBA" id="ARBA00022801"/>
    </source>
</evidence>
<feature type="domain" description="dUTPase-like" evidence="6">
    <location>
        <begin position="107"/>
        <end position="203"/>
    </location>
</feature>